<feature type="compositionally biased region" description="Basic residues" evidence="1">
    <location>
        <begin position="179"/>
        <end position="195"/>
    </location>
</feature>
<feature type="non-terminal residue" evidence="2">
    <location>
        <position position="1"/>
    </location>
</feature>
<evidence type="ECO:0008006" key="4">
    <source>
        <dbReference type="Google" id="ProtNLM"/>
    </source>
</evidence>
<reference evidence="2 3" key="1">
    <citation type="submission" date="2017-06" db="EMBL/GenBank/DDBJ databases">
        <authorList>
            <person name="Kim H.J."/>
            <person name="Triplett B.A."/>
        </authorList>
    </citation>
    <scope>NUCLEOTIDE SEQUENCE [LARGE SCALE GENOMIC DNA]</scope>
    <source>
        <strain evidence="2 3">DSM 45207</strain>
    </source>
</reference>
<keyword evidence="3" id="KW-1185">Reference proteome</keyword>
<feature type="region of interest" description="Disordered" evidence="1">
    <location>
        <begin position="176"/>
        <end position="214"/>
    </location>
</feature>
<dbReference type="Proteomes" id="UP000198348">
    <property type="component" value="Unassembled WGS sequence"/>
</dbReference>
<feature type="compositionally biased region" description="Pro residues" evidence="1">
    <location>
        <begin position="128"/>
        <end position="137"/>
    </location>
</feature>
<dbReference type="EMBL" id="FZNW01000078">
    <property type="protein sequence ID" value="SNS01072.1"/>
    <property type="molecule type" value="Genomic_DNA"/>
</dbReference>
<name>A0A239B0H5_9PSEU</name>
<dbReference type="AlphaFoldDB" id="A0A239B0H5"/>
<evidence type="ECO:0000313" key="2">
    <source>
        <dbReference type="EMBL" id="SNS01072.1"/>
    </source>
</evidence>
<accession>A0A239B0H5</accession>
<evidence type="ECO:0000313" key="3">
    <source>
        <dbReference type="Proteomes" id="UP000198348"/>
    </source>
</evidence>
<organism evidence="2 3">
    <name type="scientific">Haloechinothrix alba</name>
    <dbReference type="NCBI Taxonomy" id="664784"/>
    <lineage>
        <taxon>Bacteria</taxon>
        <taxon>Bacillati</taxon>
        <taxon>Actinomycetota</taxon>
        <taxon>Actinomycetes</taxon>
        <taxon>Pseudonocardiales</taxon>
        <taxon>Pseudonocardiaceae</taxon>
        <taxon>Haloechinothrix</taxon>
    </lineage>
</organism>
<protein>
    <recommendedName>
        <fullName evidence="4">Transposase</fullName>
    </recommendedName>
</protein>
<evidence type="ECO:0000256" key="1">
    <source>
        <dbReference type="SAM" id="MobiDB-lite"/>
    </source>
</evidence>
<proteinExistence type="predicted"/>
<sequence>QGRGRPARDLAQAPHPLHLLTRPDKLTDHQRERIDATTGACPEMTGLAALVGDFAALLAPVAGNDERLTRWIDQARAEDLPHLHAFTRGSSSTATPWRRPHPYIPQWTNRRTEHQNEDDQTADVRPGRLPPPPPPHTARPTLPNVTTKYTPEPGNVLVGVRSHGRRSMSVLVRADTNQHHRRQPPFSHGRGRGIRGRQSDFENQGGLAAHASVE</sequence>
<gene>
    <name evidence="2" type="ORF">SAMN06265360_1781</name>
</gene>
<feature type="region of interest" description="Disordered" evidence="1">
    <location>
        <begin position="86"/>
        <end position="155"/>
    </location>
</feature>